<feature type="transmembrane region" description="Helical" evidence="1">
    <location>
        <begin position="14"/>
        <end position="32"/>
    </location>
</feature>
<protein>
    <submittedName>
        <fullName evidence="2">DUF4175 domain-containing protein</fullName>
    </submittedName>
</protein>
<reference evidence="2 3" key="1">
    <citation type="submission" date="2020-02" db="EMBL/GenBank/DDBJ databases">
        <title>Genome sequences of Thiorhodococcus mannitoliphagus and Thiorhodococcus minor, purple sulfur photosynthetic bacteria in the gammaproteobacterial family, Chromatiaceae.</title>
        <authorList>
            <person name="Aviles F.A."/>
            <person name="Meyer T.E."/>
            <person name="Kyndt J.A."/>
        </authorList>
    </citation>
    <scope>NUCLEOTIDE SEQUENCE [LARGE SCALE GENOMIC DNA]</scope>
    <source>
        <strain evidence="2 3">DSM 11518</strain>
    </source>
</reference>
<keyword evidence="1" id="KW-0812">Transmembrane</keyword>
<feature type="transmembrane region" description="Helical" evidence="1">
    <location>
        <begin position="39"/>
        <end position="60"/>
    </location>
</feature>
<sequence>MKFKNPETGAVEEIPALAPLWVLLFGFFYFAFKGIWNHVLGGVLFAIVTAGLSWLIYPFFAYDILRKHYLERGWTEVAEEA</sequence>
<name>A0A6M0K3R2_9GAMM</name>
<organism evidence="2 3">
    <name type="scientific">Thiorhodococcus minor</name>
    <dbReference type="NCBI Taxonomy" id="57489"/>
    <lineage>
        <taxon>Bacteria</taxon>
        <taxon>Pseudomonadati</taxon>
        <taxon>Pseudomonadota</taxon>
        <taxon>Gammaproteobacteria</taxon>
        <taxon>Chromatiales</taxon>
        <taxon>Chromatiaceae</taxon>
        <taxon>Thiorhodococcus</taxon>
    </lineage>
</organism>
<dbReference type="Proteomes" id="UP000483379">
    <property type="component" value="Unassembled WGS sequence"/>
</dbReference>
<dbReference type="RefSeq" id="WP_164454343.1">
    <property type="nucleotide sequence ID" value="NZ_JAAIJQ010000065.1"/>
</dbReference>
<accession>A0A6M0K3R2</accession>
<evidence type="ECO:0000313" key="3">
    <source>
        <dbReference type="Proteomes" id="UP000483379"/>
    </source>
</evidence>
<gene>
    <name evidence="2" type="ORF">G3446_18650</name>
</gene>
<dbReference type="EMBL" id="JAAIJQ010000065">
    <property type="protein sequence ID" value="NEV63881.1"/>
    <property type="molecule type" value="Genomic_DNA"/>
</dbReference>
<evidence type="ECO:0000256" key="1">
    <source>
        <dbReference type="SAM" id="Phobius"/>
    </source>
</evidence>
<evidence type="ECO:0000313" key="2">
    <source>
        <dbReference type="EMBL" id="NEV63881.1"/>
    </source>
</evidence>
<keyword evidence="1" id="KW-0472">Membrane</keyword>
<comment type="caution">
    <text evidence="2">The sequence shown here is derived from an EMBL/GenBank/DDBJ whole genome shotgun (WGS) entry which is preliminary data.</text>
</comment>
<dbReference type="AlphaFoldDB" id="A0A6M0K3R2"/>
<keyword evidence="1" id="KW-1133">Transmembrane helix</keyword>
<keyword evidence="3" id="KW-1185">Reference proteome</keyword>
<proteinExistence type="predicted"/>